<dbReference type="Proteomes" id="UP001162881">
    <property type="component" value="Unassembled WGS sequence"/>
</dbReference>
<dbReference type="CDD" id="cd04301">
    <property type="entry name" value="NAT_SF"/>
    <property type="match status" value="1"/>
</dbReference>
<dbReference type="InterPro" id="IPR039422">
    <property type="entry name" value="MarR/SlyA-like"/>
</dbReference>
<sequence>MGDIVAELGGLFLGTRLKRLGERLQADAARIIEGAQLPLQPAHMPLITALSRAPGLTVGQLAEEVGFSQPGVTRSIGQLVEAGLVEARAAPGDQRQRELRLTGPGEAAMERVRTRVFAGLDEAVAQMCGGKLDQLLALIGALEAALAETSMVERHARLRPRPLAIRAFEPALARAFHDINAQWIEAMFRLEPTDREVLENPQARLIEPGGAVLFVESEGLGIVGTCALQKTGPDTFELTKMGVLESARGLKAGEFLLRAMIAKAHDMGAKTLYLLTNARCEAAIHLYEKLGFVHDRGIMERYGARYQRCDVAMLYRG</sequence>
<protein>
    <submittedName>
        <fullName evidence="3">Bifunctional helix-turn-helix transcriptional regulator/GNAT family N-acetyltransferase</fullName>
    </submittedName>
</protein>
<organism evidence="3 4">
    <name type="scientific">Novosphingobium organovorum</name>
    <dbReference type="NCBI Taxonomy" id="2930092"/>
    <lineage>
        <taxon>Bacteria</taxon>
        <taxon>Pseudomonadati</taxon>
        <taxon>Pseudomonadota</taxon>
        <taxon>Alphaproteobacteria</taxon>
        <taxon>Sphingomonadales</taxon>
        <taxon>Sphingomonadaceae</taxon>
        <taxon>Novosphingobium</taxon>
    </lineage>
</organism>
<dbReference type="Gene3D" id="1.10.10.10">
    <property type="entry name" value="Winged helix-like DNA-binding domain superfamily/Winged helix DNA-binding domain"/>
    <property type="match status" value="1"/>
</dbReference>
<evidence type="ECO:0000313" key="3">
    <source>
        <dbReference type="EMBL" id="MCJ2181541.1"/>
    </source>
</evidence>
<dbReference type="InterPro" id="IPR016181">
    <property type="entry name" value="Acyl_CoA_acyltransferase"/>
</dbReference>
<reference evidence="3" key="1">
    <citation type="submission" date="2022-03" db="EMBL/GenBank/DDBJ databases">
        <title>Identification of a novel bacterium isolated from mangrove sediments.</title>
        <authorList>
            <person name="Pan X."/>
        </authorList>
    </citation>
    <scope>NUCLEOTIDE SEQUENCE</scope>
    <source>
        <strain evidence="3">B1949</strain>
    </source>
</reference>
<dbReference type="SMART" id="SM00347">
    <property type="entry name" value="HTH_MARR"/>
    <property type="match status" value="1"/>
</dbReference>
<evidence type="ECO:0000313" key="4">
    <source>
        <dbReference type="Proteomes" id="UP001162881"/>
    </source>
</evidence>
<proteinExistence type="predicted"/>
<evidence type="ECO:0000259" key="1">
    <source>
        <dbReference type="PROSITE" id="PS50995"/>
    </source>
</evidence>
<dbReference type="PANTHER" id="PTHR33164">
    <property type="entry name" value="TRANSCRIPTIONAL REGULATOR, MARR FAMILY"/>
    <property type="match status" value="1"/>
</dbReference>
<feature type="domain" description="N-acetyltransferase" evidence="2">
    <location>
        <begin position="163"/>
        <end position="317"/>
    </location>
</feature>
<dbReference type="EMBL" id="JALHLF010000004">
    <property type="protein sequence ID" value="MCJ2181541.1"/>
    <property type="molecule type" value="Genomic_DNA"/>
</dbReference>
<dbReference type="Gene3D" id="3.40.630.30">
    <property type="match status" value="1"/>
</dbReference>
<comment type="caution">
    <text evidence="3">The sequence shown here is derived from an EMBL/GenBank/DDBJ whole genome shotgun (WGS) entry which is preliminary data.</text>
</comment>
<dbReference type="InterPro" id="IPR000835">
    <property type="entry name" value="HTH_MarR-typ"/>
</dbReference>
<gene>
    <name evidence="3" type="ORF">MTR62_02280</name>
</gene>
<feature type="domain" description="HTH marR-type" evidence="1">
    <location>
        <begin position="10"/>
        <end position="144"/>
    </location>
</feature>
<dbReference type="RefSeq" id="WP_244016660.1">
    <property type="nucleotide sequence ID" value="NZ_JALHLF010000004.1"/>
</dbReference>
<dbReference type="InterPro" id="IPR000182">
    <property type="entry name" value="GNAT_dom"/>
</dbReference>
<dbReference type="Pfam" id="PF00583">
    <property type="entry name" value="Acetyltransf_1"/>
    <property type="match status" value="1"/>
</dbReference>
<dbReference type="Pfam" id="PF12802">
    <property type="entry name" value="MarR_2"/>
    <property type="match status" value="1"/>
</dbReference>
<accession>A0ABT0B904</accession>
<dbReference type="PROSITE" id="PS51186">
    <property type="entry name" value="GNAT"/>
    <property type="match status" value="1"/>
</dbReference>
<evidence type="ECO:0000259" key="2">
    <source>
        <dbReference type="PROSITE" id="PS51186"/>
    </source>
</evidence>
<dbReference type="PROSITE" id="PS50995">
    <property type="entry name" value="HTH_MARR_2"/>
    <property type="match status" value="1"/>
</dbReference>
<dbReference type="SUPFAM" id="SSF46785">
    <property type="entry name" value="Winged helix' DNA-binding domain"/>
    <property type="match status" value="1"/>
</dbReference>
<dbReference type="InterPro" id="IPR036388">
    <property type="entry name" value="WH-like_DNA-bd_sf"/>
</dbReference>
<dbReference type="SUPFAM" id="SSF55729">
    <property type="entry name" value="Acyl-CoA N-acyltransferases (Nat)"/>
    <property type="match status" value="1"/>
</dbReference>
<dbReference type="InterPro" id="IPR036390">
    <property type="entry name" value="WH_DNA-bd_sf"/>
</dbReference>
<dbReference type="InterPro" id="IPR011991">
    <property type="entry name" value="ArsR-like_HTH"/>
</dbReference>
<dbReference type="CDD" id="cd00090">
    <property type="entry name" value="HTH_ARSR"/>
    <property type="match status" value="1"/>
</dbReference>
<keyword evidence="4" id="KW-1185">Reference proteome</keyword>
<name>A0ABT0B904_9SPHN</name>
<dbReference type="PANTHER" id="PTHR33164:SF43">
    <property type="entry name" value="HTH-TYPE TRANSCRIPTIONAL REPRESSOR YETL"/>
    <property type="match status" value="1"/>
</dbReference>